<feature type="short sequence motif" description="'HIGH' region" evidence="10">
    <location>
        <begin position="59"/>
        <end position="69"/>
    </location>
</feature>
<evidence type="ECO:0000259" key="13">
    <source>
        <dbReference type="Pfam" id="PF08264"/>
    </source>
</evidence>
<dbReference type="PRINTS" id="PR00984">
    <property type="entry name" value="TRNASYNTHILE"/>
</dbReference>
<comment type="catalytic activity">
    <reaction evidence="9 10">
        <text>tRNA(Ile) + L-isoleucine + ATP = L-isoleucyl-tRNA(Ile) + AMP + diphosphate</text>
        <dbReference type="Rhea" id="RHEA:11060"/>
        <dbReference type="Rhea" id="RHEA-COMP:9666"/>
        <dbReference type="Rhea" id="RHEA-COMP:9695"/>
        <dbReference type="ChEBI" id="CHEBI:30616"/>
        <dbReference type="ChEBI" id="CHEBI:33019"/>
        <dbReference type="ChEBI" id="CHEBI:58045"/>
        <dbReference type="ChEBI" id="CHEBI:78442"/>
        <dbReference type="ChEBI" id="CHEBI:78528"/>
        <dbReference type="ChEBI" id="CHEBI:456215"/>
        <dbReference type="EC" id="6.1.1.5"/>
    </reaction>
</comment>
<dbReference type="InterPro" id="IPR013155">
    <property type="entry name" value="M/V/L/I-tRNA-synth_anticd-bd"/>
</dbReference>
<feature type="binding site" evidence="10">
    <location>
        <position position="914"/>
    </location>
    <ligand>
        <name>Zn(2+)</name>
        <dbReference type="ChEBI" id="CHEBI:29105"/>
    </ligand>
</feature>
<comment type="domain">
    <text evidence="10">IleRS has two distinct active sites: one for aminoacylation and one for editing. The misactivated valine is translocated from the active site to the editing site, which sterically excludes the correctly activated isoleucine. The single editing site contains two valyl binding pockets, one specific for each substrate (Val-AMP or Val-tRNA(Ile)).</text>
</comment>
<reference evidence="14 15" key="1">
    <citation type="submission" date="2020-02" db="EMBL/GenBank/DDBJ databases">
        <title>Albibacoteraceae fam. nov., the first described family within the subdivision 4 Verrucomicrobia.</title>
        <authorList>
            <person name="Xi F."/>
        </authorList>
    </citation>
    <scope>NUCLEOTIDE SEQUENCE [LARGE SCALE GENOMIC DNA]</scope>
    <source>
        <strain evidence="14 15">CK1056</strain>
    </source>
</reference>
<dbReference type="GO" id="GO:0006428">
    <property type="term" value="P:isoleucyl-tRNA aminoacylation"/>
    <property type="evidence" value="ECO:0007669"/>
    <property type="project" value="UniProtKB-UniRule"/>
</dbReference>
<feature type="domain" description="Aminoacyl-tRNA synthetase class Ia" evidence="12">
    <location>
        <begin position="29"/>
        <end position="640"/>
    </location>
</feature>
<sequence length="925" mass="104871">MATELKDTLNLPKTQFPMRGNLAAREPELFSSWDGDDLYGKILEHRASGPTFILHDGPPYANGDIHMGHALNKILKDFVIRYKSMRGFKAPYVPGWDCHGLPIEQQILKQIGDKIHDMDPQELRQLCHKYALGWIDKQRTQFKRLGILGDWDTPYATVTHMYEGGILKVLLALVEKNLIRKGHKAVHWDPIFRTALAEAEIEYHTHKSPSIYVAMPLLNPETIAPVANLKEVSLVIWTTTPWTMPANLGVCLHPEFDYVAVKVSSGAHYVVAKELLESFKADTGLEEAEVVATFKATDFDRAKAAHPIFEEAESLVMLGEHVTLEQGTGCVHTAPGHGADDFIIGKAYGLPVFCPVDDKGCYTEEFPEMEGIFVFDANPKVVELLDQRGLLLGHKTVEHEYPYSWRSKHPIIFRATEQWFMELADGGVREKALELINNDVEWIPGWGRERIRGMVERRPEWCISRQRHWGVPIPSIRDLKTGESVLNADVIRNFIELVSKKGTDAWYTEPLGHFLPPEMKEEDYEKEFDILDVWFDSGASHVAVLEEDERLHAPADLYLEGSDQHRGWFQHALLTSVGARDCAPFKSVLTHGFVLDGEGKAMSKSQGNVISPLELIKTFGSDILRLWVASIDYRNDVAISPEIIKITADTYRTIRNTIRFQLGNLCDFKADEHLLAPEDLTPLDQWALNELAVLADSVTEAYEKYEFHRVYQLLNRFYTVTLSARYHDFLKDRLYTFRTDCHERRSAQTVIYHHIQTLNRLWAPILVFTCDEALNAGLKKDNGLDSIHMEDWPSVPGTWRMEKTASEVEQLLEIRDAVNEKLEALRSAKKIGKSVEAALTLSVKPDSELARVLENYSEQLAELYIVSTVKVIPDENSDPVSIDVSVADGERCPRCWRTVTEQQTTSFGAVCPRCADALTPFVEQA</sequence>
<keyword evidence="10" id="KW-0862">Zinc</keyword>
<dbReference type="FunFam" id="3.40.50.620:FF:000305">
    <property type="entry name" value="Isoleucine--tRNA ligase"/>
    <property type="match status" value="1"/>
</dbReference>
<dbReference type="SUPFAM" id="SSF52374">
    <property type="entry name" value="Nucleotidylyl transferase"/>
    <property type="match status" value="1"/>
</dbReference>
<keyword evidence="4 10" id="KW-0547">Nucleotide-binding</keyword>
<protein>
    <recommendedName>
        <fullName evidence="10">Isoleucine--tRNA ligase</fullName>
        <ecNumber evidence="10">6.1.1.5</ecNumber>
    </recommendedName>
    <alternativeName>
        <fullName evidence="10">Isoleucyl-tRNA synthetase</fullName>
        <shortName evidence="10">IleRS</shortName>
    </alternativeName>
</protein>
<dbReference type="InterPro" id="IPR033708">
    <property type="entry name" value="Anticodon_Ile_BEm"/>
</dbReference>
<dbReference type="PANTHER" id="PTHR42765">
    <property type="entry name" value="SOLEUCYL-TRNA SYNTHETASE"/>
    <property type="match status" value="1"/>
</dbReference>
<evidence type="ECO:0000313" key="14">
    <source>
        <dbReference type="EMBL" id="NDV62816.1"/>
    </source>
</evidence>
<evidence type="ECO:0000256" key="8">
    <source>
        <dbReference type="ARBA" id="ARBA00025217"/>
    </source>
</evidence>
<keyword evidence="3 10" id="KW-0436">Ligase</keyword>
<dbReference type="Gene3D" id="1.10.10.830">
    <property type="entry name" value="Ile-tRNA synthetase CP2 domain-like"/>
    <property type="match status" value="1"/>
</dbReference>
<feature type="short sequence motif" description="'KMSKS' region" evidence="10">
    <location>
        <begin position="601"/>
        <end position="605"/>
    </location>
</feature>
<evidence type="ECO:0000256" key="6">
    <source>
        <dbReference type="ARBA" id="ARBA00022917"/>
    </source>
</evidence>
<dbReference type="Pfam" id="PF00133">
    <property type="entry name" value="tRNA-synt_1"/>
    <property type="match status" value="1"/>
</dbReference>
<feature type="domain" description="Methionyl/Valyl/Leucyl/Isoleucyl-tRNA synthetase anticodon-binding" evidence="13">
    <location>
        <begin position="684"/>
        <end position="837"/>
    </location>
</feature>
<dbReference type="NCBIfam" id="TIGR00392">
    <property type="entry name" value="ileS"/>
    <property type="match status" value="1"/>
</dbReference>
<keyword evidence="2 10" id="KW-0963">Cytoplasm</keyword>
<dbReference type="Gene3D" id="1.10.730.20">
    <property type="match status" value="1"/>
</dbReference>
<evidence type="ECO:0000259" key="12">
    <source>
        <dbReference type="Pfam" id="PF00133"/>
    </source>
</evidence>
<dbReference type="EC" id="6.1.1.5" evidence="10"/>
<comment type="caution">
    <text evidence="14">The sequence shown here is derived from an EMBL/GenBank/DDBJ whole genome shotgun (WGS) entry which is preliminary data.</text>
</comment>
<evidence type="ECO:0000256" key="1">
    <source>
        <dbReference type="ARBA" id="ARBA00006887"/>
    </source>
</evidence>
<keyword evidence="10" id="KW-0479">Metal-binding</keyword>
<evidence type="ECO:0000256" key="4">
    <source>
        <dbReference type="ARBA" id="ARBA00022741"/>
    </source>
</evidence>
<feature type="binding site" evidence="10">
    <location>
        <position position="892"/>
    </location>
    <ligand>
        <name>Zn(2+)</name>
        <dbReference type="ChEBI" id="CHEBI:29105"/>
    </ligand>
</feature>
<dbReference type="InterPro" id="IPR002301">
    <property type="entry name" value="Ile-tRNA-ligase"/>
</dbReference>
<dbReference type="PROSITE" id="PS00178">
    <property type="entry name" value="AA_TRNA_LIGASE_I"/>
    <property type="match status" value="1"/>
</dbReference>
<feature type="binding site" evidence="10">
    <location>
        <position position="604"/>
    </location>
    <ligand>
        <name>ATP</name>
        <dbReference type="ChEBI" id="CHEBI:30616"/>
    </ligand>
</feature>
<dbReference type="FunFam" id="3.40.50.620:FF:000152">
    <property type="entry name" value="Isoleucine--tRNA ligase"/>
    <property type="match status" value="1"/>
</dbReference>
<gene>
    <name evidence="10 14" type="primary">ileS</name>
    <name evidence="14" type="ORF">G0Q06_10170</name>
</gene>
<comment type="similarity">
    <text evidence="1 10">Belongs to the class-I aminoacyl-tRNA synthetase family. IleS type 1 subfamily.</text>
</comment>
<dbReference type="AlphaFoldDB" id="A0A6B2M329"/>
<evidence type="ECO:0000256" key="7">
    <source>
        <dbReference type="ARBA" id="ARBA00023146"/>
    </source>
</evidence>
<dbReference type="GO" id="GO:0004822">
    <property type="term" value="F:isoleucine-tRNA ligase activity"/>
    <property type="evidence" value="ECO:0007669"/>
    <property type="project" value="UniProtKB-UniRule"/>
</dbReference>
<proteinExistence type="inferred from homology"/>
<dbReference type="RefSeq" id="WP_163965355.1">
    <property type="nucleotide sequence ID" value="NZ_JAAGNX010000002.1"/>
</dbReference>
<dbReference type="GO" id="GO:0008270">
    <property type="term" value="F:zinc ion binding"/>
    <property type="evidence" value="ECO:0007669"/>
    <property type="project" value="UniProtKB-UniRule"/>
</dbReference>
<accession>A0A6B2M329</accession>
<name>A0A6B2M329_9BACT</name>
<dbReference type="HAMAP" id="MF_02002">
    <property type="entry name" value="Ile_tRNA_synth_type1"/>
    <property type="match status" value="1"/>
</dbReference>
<dbReference type="Pfam" id="PF08264">
    <property type="entry name" value="Anticodon_1"/>
    <property type="match status" value="1"/>
</dbReference>
<dbReference type="GO" id="GO:0005524">
    <property type="term" value="F:ATP binding"/>
    <property type="evidence" value="ECO:0007669"/>
    <property type="project" value="UniProtKB-UniRule"/>
</dbReference>
<dbReference type="GO" id="GO:0002161">
    <property type="term" value="F:aminoacyl-tRNA deacylase activity"/>
    <property type="evidence" value="ECO:0007669"/>
    <property type="project" value="InterPro"/>
</dbReference>
<dbReference type="Gene3D" id="3.40.50.620">
    <property type="entry name" value="HUPs"/>
    <property type="match status" value="2"/>
</dbReference>
<keyword evidence="5 10" id="KW-0067">ATP-binding</keyword>
<dbReference type="InterPro" id="IPR009080">
    <property type="entry name" value="tRNAsynth_Ia_anticodon-bd"/>
</dbReference>
<dbReference type="InterPro" id="IPR002300">
    <property type="entry name" value="aa-tRNA-synth_Ia"/>
</dbReference>
<feature type="coiled-coil region" evidence="11">
    <location>
        <begin position="801"/>
        <end position="828"/>
    </location>
</feature>
<feature type="binding site" evidence="10">
    <location>
        <position position="895"/>
    </location>
    <ligand>
        <name>Zn(2+)</name>
        <dbReference type="ChEBI" id="CHEBI:29105"/>
    </ligand>
</feature>
<keyword evidence="6 10" id="KW-0648">Protein biosynthesis</keyword>
<dbReference type="InterPro" id="IPR050081">
    <property type="entry name" value="Ile-tRNA_ligase"/>
</dbReference>
<comment type="function">
    <text evidence="8 10">Catalyzes the attachment of isoleucine to tRNA(Ile). As IleRS can inadvertently accommodate and process structurally similar amino acids such as valine, to avoid such errors it has two additional distinct tRNA(Ile)-dependent editing activities. One activity is designated as 'pretransfer' editing and involves the hydrolysis of activated Val-AMP. The other activity is designated 'posttransfer' editing and involves deacylation of mischarged Val-tRNA(Ile).</text>
</comment>
<dbReference type="CDD" id="cd07960">
    <property type="entry name" value="Anticodon_Ia_Ile_BEm"/>
    <property type="match status" value="1"/>
</dbReference>
<comment type="cofactor">
    <cofactor evidence="10">
        <name>Zn(2+)</name>
        <dbReference type="ChEBI" id="CHEBI:29105"/>
    </cofactor>
    <text evidence="10">Binds 1 zinc ion per subunit.</text>
</comment>
<dbReference type="EMBL" id="JAAGNX010000002">
    <property type="protein sequence ID" value="NDV62816.1"/>
    <property type="molecule type" value="Genomic_DNA"/>
</dbReference>
<dbReference type="Proteomes" id="UP000478417">
    <property type="component" value="Unassembled WGS sequence"/>
</dbReference>
<dbReference type="InterPro" id="IPR009008">
    <property type="entry name" value="Val/Leu/Ile-tRNA-synth_edit"/>
</dbReference>
<dbReference type="SUPFAM" id="SSF47323">
    <property type="entry name" value="Anticodon-binding domain of a subclass of class I aminoacyl-tRNA synthetases"/>
    <property type="match status" value="1"/>
</dbReference>
<dbReference type="InterPro" id="IPR014729">
    <property type="entry name" value="Rossmann-like_a/b/a_fold"/>
</dbReference>
<dbReference type="GO" id="GO:0005829">
    <property type="term" value="C:cytosol"/>
    <property type="evidence" value="ECO:0007669"/>
    <property type="project" value="TreeGrafter"/>
</dbReference>
<comment type="subcellular location">
    <subcellularLocation>
        <location evidence="10">Cytoplasm</location>
    </subcellularLocation>
</comment>
<dbReference type="InterPro" id="IPR023585">
    <property type="entry name" value="Ile-tRNA-ligase_type1"/>
</dbReference>
<evidence type="ECO:0000256" key="5">
    <source>
        <dbReference type="ARBA" id="ARBA00022840"/>
    </source>
</evidence>
<evidence type="ECO:0000256" key="2">
    <source>
        <dbReference type="ARBA" id="ARBA00022490"/>
    </source>
</evidence>
<feature type="binding site" evidence="10">
    <location>
        <position position="911"/>
    </location>
    <ligand>
        <name>Zn(2+)</name>
        <dbReference type="ChEBI" id="CHEBI:29105"/>
    </ligand>
</feature>
<dbReference type="PANTHER" id="PTHR42765:SF1">
    <property type="entry name" value="ISOLEUCINE--TRNA LIGASE, MITOCHONDRIAL"/>
    <property type="match status" value="1"/>
</dbReference>
<dbReference type="Gene3D" id="3.90.740.10">
    <property type="entry name" value="Valyl/Leucyl/Isoleucyl-tRNA synthetase, editing domain"/>
    <property type="match status" value="1"/>
</dbReference>
<keyword evidence="15" id="KW-1185">Reference proteome</keyword>
<organism evidence="14 15">
    <name type="scientific">Oceanipulchritudo coccoides</name>
    <dbReference type="NCBI Taxonomy" id="2706888"/>
    <lineage>
        <taxon>Bacteria</taxon>
        <taxon>Pseudomonadati</taxon>
        <taxon>Verrucomicrobiota</taxon>
        <taxon>Opitutia</taxon>
        <taxon>Puniceicoccales</taxon>
        <taxon>Oceanipulchritudinaceae</taxon>
        <taxon>Oceanipulchritudo</taxon>
    </lineage>
</organism>
<comment type="subunit">
    <text evidence="10">Monomer.</text>
</comment>
<evidence type="ECO:0000256" key="10">
    <source>
        <dbReference type="HAMAP-Rule" id="MF_02002"/>
    </source>
</evidence>
<evidence type="ECO:0000256" key="3">
    <source>
        <dbReference type="ARBA" id="ARBA00022598"/>
    </source>
</evidence>
<keyword evidence="7 10" id="KW-0030">Aminoacyl-tRNA synthetase</keyword>
<evidence type="ECO:0000256" key="11">
    <source>
        <dbReference type="SAM" id="Coils"/>
    </source>
</evidence>
<dbReference type="GO" id="GO:0000049">
    <property type="term" value="F:tRNA binding"/>
    <property type="evidence" value="ECO:0007669"/>
    <property type="project" value="InterPro"/>
</dbReference>
<dbReference type="SUPFAM" id="SSF50677">
    <property type="entry name" value="ValRS/IleRS/LeuRS editing domain"/>
    <property type="match status" value="1"/>
</dbReference>
<feature type="binding site" evidence="10">
    <location>
        <position position="560"/>
    </location>
    <ligand>
        <name>L-isoleucyl-5'-AMP</name>
        <dbReference type="ChEBI" id="CHEBI:178002"/>
    </ligand>
</feature>
<dbReference type="InterPro" id="IPR001412">
    <property type="entry name" value="aa-tRNA-synth_I_CS"/>
</dbReference>
<evidence type="ECO:0000313" key="15">
    <source>
        <dbReference type="Proteomes" id="UP000478417"/>
    </source>
</evidence>
<keyword evidence="11" id="KW-0175">Coiled coil</keyword>
<evidence type="ECO:0000256" key="9">
    <source>
        <dbReference type="ARBA" id="ARBA00048359"/>
    </source>
</evidence>